<dbReference type="Gene3D" id="3.40.50.1820">
    <property type="entry name" value="alpha/beta hydrolase"/>
    <property type="match status" value="1"/>
</dbReference>
<evidence type="ECO:0000256" key="6">
    <source>
        <dbReference type="ARBA" id="ARBA00023180"/>
    </source>
</evidence>
<dbReference type="InterPro" id="IPR002472">
    <property type="entry name" value="Palm_thioest"/>
</dbReference>
<sequence>MASIISGSLLVLVLPLLGKAHSLSNDFPNLYNLTELARDFPQVVLDEIKASPLRAVAPVISEPRAAAFSTAGALPTVVAHGMGDSCWEPGMASITRGIGKKTSTYAKCVPTGDNIITDTINGFLLNMDRSLDVFAAKIRADSNLAGGFNAIGFSQGNSLIRGYIEKYNDPPVNAFISVHGTVMGVAAFPSCFEQGKPLGLICKALAEVLGDLAYLKIAQGILFQADYYRDPVRVSSKAYLTNSQLAQWNNENPATVNKTIVANFAKTSRFAMVKALEDSMVYPNEGEWWGAIKDGSYGLALEMKATKFYAQDLFGIKTADATGKIAFESTPGDHLEFTDEQLYGWVEKYFLGTSSAAGIPVVV</sequence>
<accession>A0ABN9S0J1</accession>
<evidence type="ECO:0000256" key="7">
    <source>
        <dbReference type="ARBA" id="ARBA00031934"/>
    </source>
</evidence>
<keyword evidence="10" id="KW-1185">Reference proteome</keyword>
<evidence type="ECO:0000313" key="10">
    <source>
        <dbReference type="Proteomes" id="UP001189429"/>
    </source>
</evidence>
<evidence type="ECO:0000256" key="5">
    <source>
        <dbReference type="ARBA" id="ARBA00023157"/>
    </source>
</evidence>
<evidence type="ECO:0000256" key="8">
    <source>
        <dbReference type="SAM" id="SignalP"/>
    </source>
</evidence>
<keyword evidence="6" id="KW-0325">Glycoprotein</keyword>
<dbReference type="PANTHER" id="PTHR11247">
    <property type="entry name" value="PALMITOYL-PROTEIN THIOESTERASE/DOLICHYLDIPHOSPHATASE 1"/>
    <property type="match status" value="1"/>
</dbReference>
<evidence type="ECO:0000256" key="4">
    <source>
        <dbReference type="ARBA" id="ARBA00022801"/>
    </source>
</evidence>
<keyword evidence="4" id="KW-0378">Hydrolase</keyword>
<dbReference type="PRINTS" id="PR00414">
    <property type="entry name" value="PPTHIESTRASE"/>
</dbReference>
<organism evidence="9 10">
    <name type="scientific">Prorocentrum cordatum</name>
    <dbReference type="NCBI Taxonomy" id="2364126"/>
    <lineage>
        <taxon>Eukaryota</taxon>
        <taxon>Sar</taxon>
        <taxon>Alveolata</taxon>
        <taxon>Dinophyceae</taxon>
        <taxon>Prorocentrales</taxon>
        <taxon>Prorocentraceae</taxon>
        <taxon>Prorocentrum</taxon>
    </lineage>
</organism>
<evidence type="ECO:0000256" key="3">
    <source>
        <dbReference type="ARBA" id="ARBA00022729"/>
    </source>
</evidence>
<dbReference type="InterPro" id="IPR029058">
    <property type="entry name" value="AB_hydrolase_fold"/>
</dbReference>
<comment type="caution">
    <text evidence="9">The sequence shown here is derived from an EMBL/GenBank/DDBJ whole genome shotgun (WGS) entry which is preliminary data.</text>
</comment>
<keyword evidence="3 8" id="KW-0732">Signal</keyword>
<reference evidence="9" key="1">
    <citation type="submission" date="2023-10" db="EMBL/GenBank/DDBJ databases">
        <authorList>
            <person name="Chen Y."/>
            <person name="Shah S."/>
            <person name="Dougan E. K."/>
            <person name="Thang M."/>
            <person name="Chan C."/>
        </authorList>
    </citation>
    <scope>NUCLEOTIDE SEQUENCE [LARGE SCALE GENOMIC DNA]</scope>
</reference>
<gene>
    <name evidence="9" type="ORF">PCOR1329_LOCUS25387</name>
</gene>
<evidence type="ECO:0000256" key="2">
    <source>
        <dbReference type="ARBA" id="ARBA00014212"/>
    </source>
</evidence>
<dbReference type="SUPFAM" id="SSF53474">
    <property type="entry name" value="alpha/beta-Hydrolases"/>
    <property type="match status" value="1"/>
</dbReference>
<protein>
    <recommendedName>
        <fullName evidence="2">Palmitoyl-protein thioesterase 1</fullName>
        <ecNumber evidence="1">3.1.2.22</ecNumber>
    </recommendedName>
    <alternativeName>
        <fullName evidence="7">Palmitoyl-protein hydrolase 1</fullName>
    </alternativeName>
</protein>
<dbReference type="Pfam" id="PF02089">
    <property type="entry name" value="Palm_thioest"/>
    <property type="match status" value="1"/>
</dbReference>
<feature type="chain" id="PRO_5047202912" description="Palmitoyl-protein thioesterase 1" evidence="8">
    <location>
        <begin position="21"/>
        <end position="363"/>
    </location>
</feature>
<keyword evidence="5" id="KW-1015">Disulfide bond</keyword>
<evidence type="ECO:0000313" key="9">
    <source>
        <dbReference type="EMBL" id="CAK0825218.1"/>
    </source>
</evidence>
<proteinExistence type="predicted"/>
<evidence type="ECO:0000256" key="1">
    <source>
        <dbReference type="ARBA" id="ARBA00012423"/>
    </source>
</evidence>
<dbReference type="EMBL" id="CAUYUJ010008879">
    <property type="protein sequence ID" value="CAK0825218.1"/>
    <property type="molecule type" value="Genomic_DNA"/>
</dbReference>
<dbReference type="Proteomes" id="UP001189429">
    <property type="component" value="Unassembled WGS sequence"/>
</dbReference>
<name>A0ABN9S0J1_9DINO</name>
<dbReference type="EC" id="3.1.2.22" evidence="1"/>
<feature type="signal peptide" evidence="8">
    <location>
        <begin position="1"/>
        <end position="20"/>
    </location>
</feature>
<dbReference type="PANTHER" id="PTHR11247:SF8">
    <property type="entry name" value="PALMITOYL-PROTEIN THIOESTERASE 1"/>
    <property type="match status" value="1"/>
</dbReference>